<dbReference type="Proteomes" id="UP000247409">
    <property type="component" value="Unassembled WGS sequence"/>
</dbReference>
<dbReference type="Pfam" id="PF00400">
    <property type="entry name" value="WD40"/>
    <property type="match status" value="1"/>
</dbReference>
<dbReference type="InterPro" id="IPR001680">
    <property type="entry name" value="WD40_rpt"/>
</dbReference>
<evidence type="ECO:0000313" key="1">
    <source>
        <dbReference type="EMBL" id="PXF41376.1"/>
    </source>
</evidence>
<dbReference type="Pfam" id="PF07676">
    <property type="entry name" value="PD40"/>
    <property type="match status" value="1"/>
</dbReference>
<dbReference type="PANTHER" id="PTHR14494:SF0">
    <property type="entry name" value="ALADIN"/>
    <property type="match status" value="1"/>
</dbReference>
<protein>
    <submittedName>
        <fullName evidence="1">Aladin</fullName>
    </submittedName>
</protein>
<dbReference type="GO" id="GO:0005643">
    <property type="term" value="C:nuclear pore"/>
    <property type="evidence" value="ECO:0007669"/>
    <property type="project" value="TreeGrafter"/>
</dbReference>
<dbReference type="GO" id="GO:0006913">
    <property type="term" value="P:nucleocytoplasmic transport"/>
    <property type="evidence" value="ECO:0007669"/>
    <property type="project" value="TreeGrafter"/>
</dbReference>
<dbReference type="InterPro" id="IPR015943">
    <property type="entry name" value="WD40/YVTN_repeat-like_dom_sf"/>
</dbReference>
<accession>A0A2V3IGZ4</accession>
<proteinExistence type="predicted"/>
<dbReference type="SMART" id="SM00320">
    <property type="entry name" value="WD40"/>
    <property type="match status" value="2"/>
</dbReference>
<evidence type="ECO:0000313" key="2">
    <source>
        <dbReference type="Proteomes" id="UP000247409"/>
    </source>
</evidence>
<dbReference type="STRING" id="448386.A0A2V3IGZ4"/>
<dbReference type="Gene3D" id="2.130.10.10">
    <property type="entry name" value="YVTN repeat-like/Quinoprotein amine dehydrogenase"/>
    <property type="match status" value="1"/>
</dbReference>
<dbReference type="PANTHER" id="PTHR14494">
    <property type="entry name" value="ALADIN/ADRACALIN/AAAS"/>
    <property type="match status" value="1"/>
</dbReference>
<name>A0A2V3IGZ4_9FLOR</name>
<dbReference type="OrthoDB" id="3633at2759"/>
<dbReference type="AlphaFoldDB" id="A0A2V3IGZ4"/>
<sequence>MVALARSANAFASVGIVPEDHGFRTVAEYRGRLFTVPSMLQPHQRQAEHMDAITPANNSSTATPQNVWATSQKGYKELRDTAQEAEDVLRNLARQIDVAGMAYYDQRFFLVLYMIPPMYLTNTPRAVVVRPTSTNPKTPVERLQDLFYKYWNGPKPQHEVQMSLLTWHWAADLVAVATGPHLDRICAFNFATGTWETSGQRMPNLSGSRCIAFRPFAGRSLAIGCDNGVFLMEGDKLTLLDDASHRQVLSLDWSPDGTKLAASSLETGCVRLWDIATRYSIHVDRGTIVKFSPGGFKTYLFVASAVSPDFRLWSCDTWKCERWGSLSGPVMAATWSKDGTTLLFSTKGESAIHVMTVGQANGSETRAVHSEVTALPREGPGGTPILMELDASGERLAVAYDVPHQNRTEANTSDDQVSEDPHRRFAVALYATQLSPTFLMRPIGYVNGPYGSGPPVALKFKANVESGRGAILSCFWKNGQLSFSQLAFNASGRK</sequence>
<dbReference type="EMBL" id="NBIV01000218">
    <property type="protein sequence ID" value="PXF41376.1"/>
    <property type="molecule type" value="Genomic_DNA"/>
</dbReference>
<comment type="caution">
    <text evidence="1">The sequence shown here is derived from an EMBL/GenBank/DDBJ whole genome shotgun (WGS) entry which is preliminary data.</text>
</comment>
<gene>
    <name evidence="1" type="ORF">BWQ96_08874</name>
</gene>
<organism evidence="1 2">
    <name type="scientific">Gracilariopsis chorda</name>
    <dbReference type="NCBI Taxonomy" id="448386"/>
    <lineage>
        <taxon>Eukaryota</taxon>
        <taxon>Rhodophyta</taxon>
        <taxon>Florideophyceae</taxon>
        <taxon>Rhodymeniophycidae</taxon>
        <taxon>Gracilariales</taxon>
        <taxon>Gracilariaceae</taxon>
        <taxon>Gracilariopsis</taxon>
    </lineage>
</organism>
<keyword evidence="2" id="KW-1185">Reference proteome</keyword>
<reference evidence="1 2" key="1">
    <citation type="journal article" date="2018" name="Mol. Biol. Evol.">
        <title>Analysis of the draft genome of the red seaweed Gracilariopsis chorda provides insights into genome size evolution in Rhodophyta.</title>
        <authorList>
            <person name="Lee J."/>
            <person name="Yang E.C."/>
            <person name="Graf L."/>
            <person name="Yang J.H."/>
            <person name="Qiu H."/>
            <person name="Zel Zion U."/>
            <person name="Chan C.X."/>
            <person name="Stephens T.G."/>
            <person name="Weber A.P.M."/>
            <person name="Boo G.H."/>
            <person name="Boo S.M."/>
            <person name="Kim K.M."/>
            <person name="Shin Y."/>
            <person name="Jung M."/>
            <person name="Lee S.J."/>
            <person name="Yim H.S."/>
            <person name="Lee J.H."/>
            <person name="Bhattacharya D."/>
            <person name="Yoon H.S."/>
        </authorList>
    </citation>
    <scope>NUCLEOTIDE SEQUENCE [LARGE SCALE GENOMIC DNA]</scope>
    <source>
        <strain evidence="1 2">SKKU-2015</strain>
        <tissue evidence="1">Whole body</tissue>
    </source>
</reference>
<dbReference type="SUPFAM" id="SSF101908">
    <property type="entry name" value="Putative isomerase YbhE"/>
    <property type="match status" value="1"/>
</dbReference>
<dbReference type="InterPro" id="IPR011659">
    <property type="entry name" value="WD40"/>
</dbReference>
<dbReference type="InterPro" id="IPR045139">
    <property type="entry name" value="Aladin"/>
</dbReference>